<feature type="transmembrane region" description="Helical" evidence="1">
    <location>
        <begin position="61"/>
        <end position="82"/>
    </location>
</feature>
<keyword evidence="1" id="KW-1133">Transmembrane helix</keyword>
<evidence type="ECO:0000256" key="1">
    <source>
        <dbReference type="SAM" id="Phobius"/>
    </source>
</evidence>
<feature type="transmembrane region" description="Helical" evidence="1">
    <location>
        <begin position="94"/>
        <end position="115"/>
    </location>
</feature>
<reference evidence="2 3" key="1">
    <citation type="submission" date="2021-03" db="EMBL/GenBank/DDBJ databases">
        <title>Genomic Encyclopedia of Type Strains, Phase IV (KMG-IV): sequencing the most valuable type-strain genomes for metagenomic binning, comparative biology and taxonomic classification.</title>
        <authorList>
            <person name="Goeker M."/>
        </authorList>
    </citation>
    <scope>NUCLEOTIDE SEQUENCE [LARGE SCALE GENOMIC DNA]</scope>
    <source>
        <strain evidence="2 3">DSM 21600</strain>
    </source>
</reference>
<name>A0ABS4DZH0_9HYPH</name>
<protein>
    <recommendedName>
        <fullName evidence="4">DUF2306 domain-containing protein</fullName>
    </recommendedName>
</protein>
<accession>A0ABS4DZH0</accession>
<sequence>MTNLGDAPASRPHRSLTARIAAARPPWFDWLAGALAWGIAIAAAAWIGYRLSHSLSASHDTILLVLHFIGAAIAWLIALPLIRGLVCDRRAATRFAAALLLLGAGTILLIAFAYAMQYRQFYSRWHAPFGTITWCYQFVFTGAVAAYQFAVLGIRPLLAVGGPLLIASSLWLAHRNR</sequence>
<dbReference type="Proteomes" id="UP000759443">
    <property type="component" value="Unassembled WGS sequence"/>
</dbReference>
<evidence type="ECO:0000313" key="3">
    <source>
        <dbReference type="Proteomes" id="UP000759443"/>
    </source>
</evidence>
<keyword evidence="3" id="KW-1185">Reference proteome</keyword>
<feature type="transmembrane region" description="Helical" evidence="1">
    <location>
        <begin position="30"/>
        <end position="49"/>
    </location>
</feature>
<organism evidence="2 3">
    <name type="scientific">Rhizobium halophytocola</name>
    <dbReference type="NCBI Taxonomy" id="735519"/>
    <lineage>
        <taxon>Bacteria</taxon>
        <taxon>Pseudomonadati</taxon>
        <taxon>Pseudomonadota</taxon>
        <taxon>Alphaproteobacteria</taxon>
        <taxon>Hyphomicrobiales</taxon>
        <taxon>Rhizobiaceae</taxon>
        <taxon>Rhizobium/Agrobacterium group</taxon>
        <taxon>Rhizobium</taxon>
    </lineage>
</organism>
<dbReference type="EMBL" id="JAGGJU010000006">
    <property type="protein sequence ID" value="MBP1851044.1"/>
    <property type="molecule type" value="Genomic_DNA"/>
</dbReference>
<keyword evidence="1" id="KW-0472">Membrane</keyword>
<evidence type="ECO:0008006" key="4">
    <source>
        <dbReference type="Google" id="ProtNLM"/>
    </source>
</evidence>
<dbReference type="RefSeq" id="WP_209945377.1">
    <property type="nucleotide sequence ID" value="NZ_JAGGJU010000006.1"/>
</dbReference>
<feature type="transmembrane region" description="Helical" evidence="1">
    <location>
        <begin position="127"/>
        <end position="147"/>
    </location>
</feature>
<proteinExistence type="predicted"/>
<evidence type="ECO:0000313" key="2">
    <source>
        <dbReference type="EMBL" id="MBP1851044.1"/>
    </source>
</evidence>
<feature type="transmembrane region" description="Helical" evidence="1">
    <location>
        <begin position="153"/>
        <end position="173"/>
    </location>
</feature>
<comment type="caution">
    <text evidence="2">The sequence shown here is derived from an EMBL/GenBank/DDBJ whole genome shotgun (WGS) entry which is preliminary data.</text>
</comment>
<keyword evidence="1" id="KW-0812">Transmembrane</keyword>
<gene>
    <name evidence="2" type="ORF">J2Z17_002487</name>
</gene>